<dbReference type="GO" id="GO:0003700">
    <property type="term" value="F:DNA-binding transcription factor activity"/>
    <property type="evidence" value="ECO:0007669"/>
    <property type="project" value="InterPro"/>
</dbReference>
<keyword evidence="3" id="KW-0804">Transcription</keyword>
<dbReference type="PANTHER" id="PTHR43280:SF2">
    <property type="entry name" value="HTH-TYPE TRANSCRIPTIONAL REGULATOR EXSA"/>
    <property type="match status" value="1"/>
</dbReference>
<proteinExistence type="predicted"/>
<dbReference type="PANTHER" id="PTHR43280">
    <property type="entry name" value="ARAC-FAMILY TRANSCRIPTIONAL REGULATOR"/>
    <property type="match status" value="1"/>
</dbReference>
<dbReference type="GO" id="GO:0043565">
    <property type="term" value="F:sequence-specific DNA binding"/>
    <property type="evidence" value="ECO:0007669"/>
    <property type="project" value="InterPro"/>
</dbReference>
<dbReference type="SUPFAM" id="SSF53807">
    <property type="entry name" value="Helical backbone' metal receptor"/>
    <property type="match status" value="1"/>
</dbReference>
<evidence type="ECO:0000313" key="6">
    <source>
        <dbReference type="EMBL" id="SMG58627.1"/>
    </source>
</evidence>
<dbReference type="Pfam" id="PF01497">
    <property type="entry name" value="Peripla_BP_2"/>
    <property type="match status" value="1"/>
</dbReference>
<name>A0A1X7LYT6_9BACL</name>
<dbReference type="STRING" id="1852522.SAMN06295960_4746"/>
<accession>A0A1X7LYT6</accession>
<dbReference type="RefSeq" id="WP_085498689.1">
    <property type="nucleotide sequence ID" value="NZ_FXAZ01000010.1"/>
</dbReference>
<dbReference type="EMBL" id="FXAZ01000010">
    <property type="protein sequence ID" value="SMG58627.1"/>
    <property type="molecule type" value="Genomic_DNA"/>
</dbReference>
<dbReference type="Proteomes" id="UP000193834">
    <property type="component" value="Unassembled WGS sequence"/>
</dbReference>
<feature type="domain" description="Fe/B12 periplasmic-binding" evidence="5">
    <location>
        <begin position="280"/>
        <end position="539"/>
    </location>
</feature>
<evidence type="ECO:0000256" key="1">
    <source>
        <dbReference type="ARBA" id="ARBA00023015"/>
    </source>
</evidence>
<dbReference type="PROSITE" id="PS01124">
    <property type="entry name" value="HTH_ARAC_FAMILY_2"/>
    <property type="match status" value="1"/>
</dbReference>
<evidence type="ECO:0000256" key="3">
    <source>
        <dbReference type="ARBA" id="ARBA00023163"/>
    </source>
</evidence>
<dbReference type="Pfam" id="PF12833">
    <property type="entry name" value="HTH_18"/>
    <property type="match status" value="1"/>
</dbReference>
<gene>
    <name evidence="6" type="ORF">SAMN06295960_4746</name>
</gene>
<feature type="domain" description="HTH araC/xylS-type" evidence="4">
    <location>
        <begin position="177"/>
        <end position="275"/>
    </location>
</feature>
<dbReference type="InterPro" id="IPR018062">
    <property type="entry name" value="HTH_AraC-typ_CS"/>
</dbReference>
<dbReference type="InterPro" id="IPR018060">
    <property type="entry name" value="HTH_AraC"/>
</dbReference>
<dbReference type="Gene3D" id="3.40.50.1980">
    <property type="entry name" value="Nitrogenase molybdenum iron protein domain"/>
    <property type="match status" value="2"/>
</dbReference>
<evidence type="ECO:0000256" key="2">
    <source>
        <dbReference type="ARBA" id="ARBA00023125"/>
    </source>
</evidence>
<dbReference type="InterPro" id="IPR009057">
    <property type="entry name" value="Homeodomain-like_sf"/>
</dbReference>
<dbReference type="SMART" id="SM00342">
    <property type="entry name" value="HTH_ARAC"/>
    <property type="match status" value="1"/>
</dbReference>
<dbReference type="OrthoDB" id="9807321at2"/>
<protein>
    <submittedName>
        <fullName evidence="6">AraC-type DNA-binding protein</fullName>
    </submittedName>
</protein>
<dbReference type="PRINTS" id="PR00032">
    <property type="entry name" value="HTHARAC"/>
</dbReference>
<keyword evidence="2 6" id="KW-0238">DNA-binding</keyword>
<evidence type="ECO:0000259" key="4">
    <source>
        <dbReference type="PROSITE" id="PS01124"/>
    </source>
</evidence>
<organism evidence="6 7">
    <name type="scientific">Paenibacillus aquistagni</name>
    <dbReference type="NCBI Taxonomy" id="1852522"/>
    <lineage>
        <taxon>Bacteria</taxon>
        <taxon>Bacillati</taxon>
        <taxon>Bacillota</taxon>
        <taxon>Bacilli</taxon>
        <taxon>Bacillales</taxon>
        <taxon>Paenibacillaceae</taxon>
        <taxon>Paenibacillus</taxon>
    </lineage>
</organism>
<reference evidence="6 7" key="1">
    <citation type="submission" date="2017-04" db="EMBL/GenBank/DDBJ databases">
        <authorList>
            <person name="Afonso C.L."/>
            <person name="Miller P.J."/>
            <person name="Scott M.A."/>
            <person name="Spackman E."/>
            <person name="Goraichik I."/>
            <person name="Dimitrov K.M."/>
            <person name="Suarez D.L."/>
            <person name="Swayne D.E."/>
        </authorList>
    </citation>
    <scope>NUCLEOTIDE SEQUENCE [LARGE SCALE GENOMIC DNA]</scope>
    <source>
        <strain evidence="6 7">11</strain>
    </source>
</reference>
<dbReference type="InterPro" id="IPR002491">
    <property type="entry name" value="ABC_transptr_periplasmic_BD"/>
</dbReference>
<dbReference type="SUPFAM" id="SSF46689">
    <property type="entry name" value="Homeodomain-like"/>
    <property type="match status" value="2"/>
</dbReference>
<evidence type="ECO:0000259" key="5">
    <source>
        <dbReference type="PROSITE" id="PS50983"/>
    </source>
</evidence>
<evidence type="ECO:0000313" key="7">
    <source>
        <dbReference type="Proteomes" id="UP000193834"/>
    </source>
</evidence>
<sequence length="543" mass="62328">MTQSQHYSSYFPLSLKEHDIRAGYRTKPFMIQRPAILLITSGTLKVVLDGSTHPLKMGSSVILRTNGTLELINDTDHSVRLHYLHYHCVQLMIAKTSIMPSSEAHGRIHSLHNLHSQHQIQHSSGVTLHHLLTPLEQSFKEEGEKGKLRRQLHFLELLLHLQAQHQMQGLTAEDTLQQTIDYLEDNFAKPIALSELPILAGMTPSSYCRAFKKLTGMTPGHYLTRIRMLRAKELMGEGQVTLRDIAQCVGYQDELYFSRVFKKTEGLSPSAYMKRKDRKIAVVSSYLLQDHLLALGIQPIAAPAYPKYYHTSSGFPSYLHDRLQGTLPLPAERPLSSSTVMRLSPDTIIKTQSLHMPNDRQWKTNPHTIFIHPSARWEQYLRELAGLVHREQAAGRIIERVETLEEEAKVKLLPVTSRGSWVIIRLLPGDCRLYGCKEHALADLIYTGLGFQPDPRVKHGFYRSYAFEDIVQLDPEQILILWSEQDEVQQAYQDERWLKLQAVRNNRVFIPESREWDPWGPIGREYMIHELVAYFVGLPSVTR</sequence>
<dbReference type="InterPro" id="IPR020449">
    <property type="entry name" value="Tscrpt_reg_AraC-type_HTH"/>
</dbReference>
<dbReference type="PROSITE" id="PS00041">
    <property type="entry name" value="HTH_ARAC_FAMILY_1"/>
    <property type="match status" value="1"/>
</dbReference>
<keyword evidence="1" id="KW-0805">Transcription regulation</keyword>
<keyword evidence="7" id="KW-1185">Reference proteome</keyword>
<dbReference type="AlphaFoldDB" id="A0A1X7LYT6"/>
<dbReference type="PROSITE" id="PS50983">
    <property type="entry name" value="FE_B12_PBP"/>
    <property type="match status" value="1"/>
</dbReference>
<dbReference type="Gene3D" id="1.10.10.60">
    <property type="entry name" value="Homeodomain-like"/>
    <property type="match status" value="2"/>
</dbReference>